<dbReference type="InterPro" id="IPR050388">
    <property type="entry name" value="ABC_Ni/Peptide_Import"/>
</dbReference>
<proteinExistence type="inferred from homology"/>
<dbReference type="CDD" id="cd03257">
    <property type="entry name" value="ABC_NikE_OppD_transporters"/>
    <property type="match status" value="1"/>
</dbReference>
<dbReference type="PANTHER" id="PTHR43297:SF2">
    <property type="entry name" value="DIPEPTIDE TRANSPORT ATP-BINDING PROTEIN DPPD"/>
    <property type="match status" value="1"/>
</dbReference>
<dbReference type="GO" id="GO:0055085">
    <property type="term" value="P:transmembrane transport"/>
    <property type="evidence" value="ECO:0007669"/>
    <property type="project" value="UniProtKB-ARBA"/>
</dbReference>
<dbReference type="InterPro" id="IPR013563">
    <property type="entry name" value="Oligopep_ABC_C"/>
</dbReference>
<protein>
    <submittedName>
        <fullName evidence="9">Peptide/nickel transport system ATP-binding protein/oligopeptide transport system ATP-binding protein</fullName>
    </submittedName>
</protein>
<reference evidence="9 10" key="1">
    <citation type="submission" date="2019-03" db="EMBL/GenBank/DDBJ databases">
        <title>Genomic Encyclopedia of Type Strains, Phase IV (KMG-V): Genome sequencing to study the core and pangenomes of soil and plant-associated prokaryotes.</title>
        <authorList>
            <person name="Whitman W."/>
        </authorList>
    </citation>
    <scope>NUCLEOTIDE SEQUENCE [LARGE SCALE GENOMIC DNA]</scope>
    <source>
        <strain evidence="9 10">IE4868</strain>
    </source>
</reference>
<keyword evidence="4" id="KW-1003">Cell membrane</keyword>
<dbReference type="InterPro" id="IPR027417">
    <property type="entry name" value="P-loop_NTPase"/>
</dbReference>
<evidence type="ECO:0000256" key="2">
    <source>
        <dbReference type="ARBA" id="ARBA00005417"/>
    </source>
</evidence>
<dbReference type="Gene3D" id="3.40.50.300">
    <property type="entry name" value="P-loop containing nucleotide triphosphate hydrolases"/>
    <property type="match status" value="1"/>
</dbReference>
<sequence length="329" mass="35700">MSDRILQVSRLDVTFQSRLRSNSILRGIDLEIKAGEVLGLVGESGCGKSMTASACLGMVPPPGRVTGSIKIEGEEIVGRPESKLRAIRGGRIAMIFQNPMRSMNPFFTLGRQMIDVICCHRPVNRIEAHSIALSELKAVRIPDPELTLDRYPHQLSGGQIQRALIALALACQPRLLIADEPTTALDVTIQAQIVSLLRRLADEKGLAILFITHDLGLVSQLCDRVAVMYAGRIVETGSVESVIDEPCHPYTEKLLGAVPVVGRGKRDLVSIPGHVPDAAVIPPGCAFHDRCDRATEVCAKAHPPVQTFGQDHAALCHHARRAQQFTEAS</sequence>
<dbReference type="InterPro" id="IPR017871">
    <property type="entry name" value="ABC_transporter-like_CS"/>
</dbReference>
<dbReference type="Pfam" id="PF08352">
    <property type="entry name" value="oligo_HPY"/>
    <property type="match status" value="1"/>
</dbReference>
<evidence type="ECO:0000259" key="8">
    <source>
        <dbReference type="PROSITE" id="PS50893"/>
    </source>
</evidence>
<keyword evidence="3" id="KW-0813">Transport</keyword>
<gene>
    <name evidence="9" type="ORF">EV129_1279</name>
</gene>
<dbReference type="GO" id="GO:0005524">
    <property type="term" value="F:ATP binding"/>
    <property type="evidence" value="ECO:0007669"/>
    <property type="project" value="UniProtKB-KW"/>
</dbReference>
<dbReference type="AlphaFoldDB" id="A0A4R3RAL7"/>
<evidence type="ECO:0000256" key="7">
    <source>
        <dbReference type="ARBA" id="ARBA00023136"/>
    </source>
</evidence>
<dbReference type="GO" id="GO:0005886">
    <property type="term" value="C:plasma membrane"/>
    <property type="evidence" value="ECO:0007669"/>
    <property type="project" value="UniProtKB-SubCell"/>
</dbReference>
<dbReference type="SUPFAM" id="SSF52540">
    <property type="entry name" value="P-loop containing nucleoside triphosphate hydrolases"/>
    <property type="match status" value="1"/>
</dbReference>
<dbReference type="InterPro" id="IPR003439">
    <property type="entry name" value="ABC_transporter-like_ATP-bd"/>
</dbReference>
<dbReference type="PANTHER" id="PTHR43297">
    <property type="entry name" value="OLIGOPEPTIDE TRANSPORT ATP-BINDING PROTEIN APPD"/>
    <property type="match status" value="1"/>
</dbReference>
<keyword evidence="7" id="KW-0472">Membrane</keyword>
<evidence type="ECO:0000256" key="4">
    <source>
        <dbReference type="ARBA" id="ARBA00022475"/>
    </source>
</evidence>
<dbReference type="InterPro" id="IPR003593">
    <property type="entry name" value="AAA+_ATPase"/>
</dbReference>
<accession>A0A4R3RAL7</accession>
<dbReference type="Pfam" id="PF00005">
    <property type="entry name" value="ABC_tran"/>
    <property type="match status" value="1"/>
</dbReference>
<evidence type="ECO:0000256" key="3">
    <source>
        <dbReference type="ARBA" id="ARBA00022448"/>
    </source>
</evidence>
<keyword evidence="5" id="KW-0547">Nucleotide-binding</keyword>
<keyword evidence="6 9" id="KW-0067">ATP-binding</keyword>
<dbReference type="EMBL" id="SMBK01000027">
    <property type="protein sequence ID" value="TCU31454.1"/>
    <property type="molecule type" value="Genomic_DNA"/>
</dbReference>
<feature type="domain" description="ABC transporter" evidence="8">
    <location>
        <begin position="8"/>
        <end position="255"/>
    </location>
</feature>
<comment type="similarity">
    <text evidence="2">Belongs to the ABC transporter superfamily.</text>
</comment>
<evidence type="ECO:0000256" key="5">
    <source>
        <dbReference type="ARBA" id="ARBA00022741"/>
    </source>
</evidence>
<dbReference type="RefSeq" id="WP_132554180.1">
    <property type="nucleotide sequence ID" value="NZ_SMBK01000027.1"/>
</dbReference>
<comment type="subcellular location">
    <subcellularLocation>
        <location evidence="1">Cell inner membrane</location>
        <topology evidence="1">Peripheral membrane protein</topology>
    </subcellularLocation>
</comment>
<evidence type="ECO:0000256" key="1">
    <source>
        <dbReference type="ARBA" id="ARBA00004417"/>
    </source>
</evidence>
<name>A0A4R3RAL7_9HYPH</name>
<organism evidence="9 10">
    <name type="scientific">Rhizobium azibense</name>
    <dbReference type="NCBI Taxonomy" id="1136135"/>
    <lineage>
        <taxon>Bacteria</taxon>
        <taxon>Pseudomonadati</taxon>
        <taxon>Pseudomonadota</taxon>
        <taxon>Alphaproteobacteria</taxon>
        <taxon>Hyphomicrobiales</taxon>
        <taxon>Rhizobiaceae</taxon>
        <taxon>Rhizobium/Agrobacterium group</taxon>
        <taxon>Rhizobium</taxon>
    </lineage>
</organism>
<dbReference type="NCBIfam" id="TIGR01727">
    <property type="entry name" value="oligo_HPY"/>
    <property type="match status" value="1"/>
</dbReference>
<comment type="caution">
    <text evidence="9">The sequence shown here is derived from an EMBL/GenBank/DDBJ whole genome shotgun (WGS) entry which is preliminary data.</text>
</comment>
<dbReference type="GO" id="GO:0016887">
    <property type="term" value="F:ATP hydrolysis activity"/>
    <property type="evidence" value="ECO:0007669"/>
    <property type="project" value="InterPro"/>
</dbReference>
<dbReference type="PROSITE" id="PS50893">
    <property type="entry name" value="ABC_TRANSPORTER_2"/>
    <property type="match status" value="1"/>
</dbReference>
<dbReference type="GO" id="GO:0015833">
    <property type="term" value="P:peptide transport"/>
    <property type="evidence" value="ECO:0007669"/>
    <property type="project" value="InterPro"/>
</dbReference>
<dbReference type="PROSITE" id="PS00211">
    <property type="entry name" value="ABC_TRANSPORTER_1"/>
    <property type="match status" value="1"/>
</dbReference>
<evidence type="ECO:0000256" key="6">
    <source>
        <dbReference type="ARBA" id="ARBA00022840"/>
    </source>
</evidence>
<dbReference type="FunFam" id="3.40.50.300:FF:000016">
    <property type="entry name" value="Oligopeptide ABC transporter ATP-binding component"/>
    <property type="match status" value="1"/>
</dbReference>
<evidence type="ECO:0000313" key="10">
    <source>
        <dbReference type="Proteomes" id="UP000295507"/>
    </source>
</evidence>
<dbReference type="Proteomes" id="UP000295507">
    <property type="component" value="Unassembled WGS sequence"/>
</dbReference>
<dbReference type="SMART" id="SM00382">
    <property type="entry name" value="AAA"/>
    <property type="match status" value="1"/>
</dbReference>
<evidence type="ECO:0000313" key="9">
    <source>
        <dbReference type="EMBL" id="TCU31454.1"/>
    </source>
</evidence>